<name>B0CRK8_LACBS</name>
<proteinExistence type="predicted"/>
<gene>
    <name evidence="2" type="ORF">LACBIDRAFT_320877</name>
</gene>
<dbReference type="HOGENOM" id="CLU_774026_0_0_1"/>
<evidence type="ECO:0000313" key="3">
    <source>
        <dbReference type="Proteomes" id="UP000001194"/>
    </source>
</evidence>
<dbReference type="EMBL" id="DS547091">
    <property type="protein sequence ID" value="EDR15836.1"/>
    <property type="molecule type" value="Genomic_DNA"/>
</dbReference>
<dbReference type="AlphaFoldDB" id="B0CRK8"/>
<feature type="region of interest" description="Disordered" evidence="1">
    <location>
        <begin position="233"/>
        <end position="285"/>
    </location>
</feature>
<feature type="compositionally biased region" description="Polar residues" evidence="1">
    <location>
        <begin position="22"/>
        <end position="39"/>
    </location>
</feature>
<feature type="region of interest" description="Disordered" evidence="1">
    <location>
        <begin position="322"/>
        <end position="342"/>
    </location>
</feature>
<feature type="compositionally biased region" description="Low complexity" evidence="1">
    <location>
        <begin position="147"/>
        <end position="156"/>
    </location>
</feature>
<reference evidence="2 3" key="1">
    <citation type="journal article" date="2008" name="Nature">
        <title>The genome of Laccaria bicolor provides insights into mycorrhizal symbiosis.</title>
        <authorList>
            <person name="Martin F."/>
            <person name="Aerts A."/>
            <person name="Ahren D."/>
            <person name="Brun A."/>
            <person name="Danchin E.G.J."/>
            <person name="Duchaussoy F."/>
            <person name="Gibon J."/>
            <person name="Kohler A."/>
            <person name="Lindquist E."/>
            <person name="Pereda V."/>
            <person name="Salamov A."/>
            <person name="Shapiro H.J."/>
            <person name="Wuyts J."/>
            <person name="Blaudez D."/>
            <person name="Buee M."/>
            <person name="Brokstein P."/>
            <person name="Canbaeck B."/>
            <person name="Cohen D."/>
            <person name="Courty P.E."/>
            <person name="Coutinho P.M."/>
            <person name="Delaruelle C."/>
            <person name="Detter J.C."/>
            <person name="Deveau A."/>
            <person name="DiFazio S."/>
            <person name="Duplessis S."/>
            <person name="Fraissinet-Tachet L."/>
            <person name="Lucic E."/>
            <person name="Frey-Klett P."/>
            <person name="Fourrey C."/>
            <person name="Feussner I."/>
            <person name="Gay G."/>
            <person name="Grimwood J."/>
            <person name="Hoegger P.J."/>
            <person name="Jain P."/>
            <person name="Kilaru S."/>
            <person name="Labbe J."/>
            <person name="Lin Y.C."/>
            <person name="Legue V."/>
            <person name="Le Tacon F."/>
            <person name="Marmeisse R."/>
            <person name="Melayah D."/>
            <person name="Montanini B."/>
            <person name="Muratet M."/>
            <person name="Nehls U."/>
            <person name="Niculita-Hirzel H."/>
            <person name="Oudot-Le Secq M.P."/>
            <person name="Peter M."/>
            <person name="Quesneville H."/>
            <person name="Rajashekar B."/>
            <person name="Reich M."/>
            <person name="Rouhier N."/>
            <person name="Schmutz J."/>
            <person name="Yin T."/>
            <person name="Chalot M."/>
            <person name="Henrissat B."/>
            <person name="Kuees U."/>
            <person name="Lucas S."/>
            <person name="Van de Peer Y."/>
            <person name="Podila G.K."/>
            <person name="Polle A."/>
            <person name="Pukkila P.J."/>
            <person name="Richardson P.M."/>
            <person name="Rouze P."/>
            <person name="Sanders I.R."/>
            <person name="Stajich J.E."/>
            <person name="Tunlid A."/>
            <person name="Tuskan G."/>
            <person name="Grigoriev I.V."/>
        </authorList>
    </citation>
    <scope>NUCLEOTIDE SEQUENCE [LARGE SCALE GENOMIC DNA]</scope>
    <source>
        <strain evidence="3">S238N-H82 / ATCC MYA-4686</strain>
    </source>
</reference>
<dbReference type="GeneID" id="6069188"/>
<feature type="compositionally biased region" description="Basic and acidic residues" evidence="1">
    <location>
        <begin position="88"/>
        <end position="99"/>
    </location>
</feature>
<protein>
    <submittedName>
        <fullName evidence="2">Predicted protein</fullName>
    </submittedName>
</protein>
<sequence>MHCLRCRPYIHRSLISYPRNARFSTTKPQKSSSIPFNDSSRIRPSPTVIPSKETIENSGNLSSRLRQTTHHATTPPQPGPTQDPTSLSRKDLVAAQRRAERLSREKFRSLELVAGAVPSPSPLPRTPRNDLTIAQRRAEREARKLSESVAEVAAVPPASPPPRPPRDDSAIAQRRAEQGARNLSEEVAAVPSPNPRRRTPRNDSAIAQRRAERESHMLSESVAEAAEVVPLTSGLPRASRNNAGLAQRRAERERRETNVVTSGRSTGDAEQRLSSAATEHPTLDDEEALEAQDNLICLGVQMPQFRGAEEVSADLTDIFGNIPTSPSTGLNASPPKVQSTKSTKAYLLRRSTPPHLTS</sequence>
<dbReference type="Proteomes" id="UP000001194">
    <property type="component" value="Unassembled WGS sequence"/>
</dbReference>
<dbReference type="InParanoid" id="B0CRK8"/>
<organism evidence="3">
    <name type="scientific">Laccaria bicolor (strain S238N-H82 / ATCC MYA-4686)</name>
    <name type="common">Bicoloured deceiver</name>
    <name type="synonym">Laccaria laccata var. bicolor</name>
    <dbReference type="NCBI Taxonomy" id="486041"/>
    <lineage>
        <taxon>Eukaryota</taxon>
        <taxon>Fungi</taxon>
        <taxon>Dikarya</taxon>
        <taxon>Basidiomycota</taxon>
        <taxon>Agaricomycotina</taxon>
        <taxon>Agaricomycetes</taxon>
        <taxon>Agaricomycetidae</taxon>
        <taxon>Agaricales</taxon>
        <taxon>Agaricineae</taxon>
        <taxon>Hydnangiaceae</taxon>
        <taxon>Laccaria</taxon>
    </lineage>
</organism>
<feature type="compositionally biased region" description="Basic and acidic residues" evidence="1">
    <location>
        <begin position="248"/>
        <end position="257"/>
    </location>
</feature>
<feature type="region of interest" description="Disordered" evidence="1">
    <location>
        <begin position="21"/>
        <end position="99"/>
    </location>
</feature>
<feature type="region of interest" description="Disordered" evidence="1">
    <location>
        <begin position="137"/>
        <end position="219"/>
    </location>
</feature>
<accession>B0CRK8</accession>
<feature type="compositionally biased region" description="Polar residues" evidence="1">
    <location>
        <begin position="56"/>
        <end position="66"/>
    </location>
</feature>
<keyword evidence="3" id="KW-1185">Reference proteome</keyword>
<evidence type="ECO:0000313" key="2">
    <source>
        <dbReference type="EMBL" id="EDR15836.1"/>
    </source>
</evidence>
<feature type="compositionally biased region" description="Basic and acidic residues" evidence="1">
    <location>
        <begin position="137"/>
        <end position="146"/>
    </location>
</feature>
<dbReference type="KEGG" id="lbc:LACBIDRAFT_320877"/>
<feature type="compositionally biased region" description="Basic and acidic residues" evidence="1">
    <location>
        <begin position="164"/>
        <end position="178"/>
    </location>
</feature>
<dbReference type="RefSeq" id="XP_001874044.1">
    <property type="nucleotide sequence ID" value="XM_001874009.1"/>
</dbReference>
<evidence type="ECO:0000256" key="1">
    <source>
        <dbReference type="SAM" id="MobiDB-lite"/>
    </source>
</evidence>